<protein>
    <submittedName>
        <fullName evidence="1">Uncharacterized protein</fullName>
    </submittedName>
</protein>
<name>A0ACC2NTG2_9HYME</name>
<keyword evidence="2" id="KW-1185">Reference proteome</keyword>
<accession>A0ACC2NTG2</accession>
<proteinExistence type="predicted"/>
<organism evidence="1 2">
    <name type="scientific">Eretmocerus hayati</name>
    <dbReference type="NCBI Taxonomy" id="131215"/>
    <lineage>
        <taxon>Eukaryota</taxon>
        <taxon>Metazoa</taxon>
        <taxon>Ecdysozoa</taxon>
        <taxon>Arthropoda</taxon>
        <taxon>Hexapoda</taxon>
        <taxon>Insecta</taxon>
        <taxon>Pterygota</taxon>
        <taxon>Neoptera</taxon>
        <taxon>Endopterygota</taxon>
        <taxon>Hymenoptera</taxon>
        <taxon>Apocrita</taxon>
        <taxon>Proctotrupomorpha</taxon>
        <taxon>Chalcidoidea</taxon>
        <taxon>Aphelinidae</taxon>
        <taxon>Aphelininae</taxon>
        <taxon>Eretmocerus</taxon>
    </lineage>
</organism>
<dbReference type="Proteomes" id="UP001239111">
    <property type="component" value="Chromosome 3"/>
</dbReference>
<reference evidence="1" key="1">
    <citation type="submission" date="2023-04" db="EMBL/GenBank/DDBJ databases">
        <title>A chromosome-level genome assembly of the parasitoid wasp Eretmocerus hayati.</title>
        <authorList>
            <person name="Zhong Y."/>
            <person name="Liu S."/>
            <person name="Liu Y."/>
        </authorList>
    </citation>
    <scope>NUCLEOTIDE SEQUENCE</scope>
    <source>
        <strain evidence="1">ZJU_SS_LIU_2023</strain>
    </source>
</reference>
<evidence type="ECO:0000313" key="2">
    <source>
        <dbReference type="Proteomes" id="UP001239111"/>
    </source>
</evidence>
<sequence>MSFRRQFYIKEEDAHLLPEKVQIQYEDTTYWTYLTTDLASCYICHQTGHISRDCPKSKQSEPTDVSTQQQELTNEVRRDTLGGSTIDDPQNIPLPLSPLANTKRTLSTASSGASAETSGDTNSPIQELHTPIDPYPLPPEFIVKESTMHTRRRTTTTNSDDAKFNFIETALNPASPYFDDHRDRLNITFSQFTDLIKTDIKAINAEELIRRIPKIVDIIDNIYPLITESKMKSKLTRIKNKIKLPEKEITKMDHIEKVETDDDNDSDFSTLKNGITN</sequence>
<comment type="caution">
    <text evidence="1">The sequence shown here is derived from an EMBL/GenBank/DDBJ whole genome shotgun (WGS) entry which is preliminary data.</text>
</comment>
<evidence type="ECO:0000313" key="1">
    <source>
        <dbReference type="EMBL" id="KAJ8674133.1"/>
    </source>
</evidence>
<gene>
    <name evidence="1" type="ORF">QAD02_005395</name>
</gene>
<dbReference type="EMBL" id="CM056743">
    <property type="protein sequence ID" value="KAJ8674133.1"/>
    <property type="molecule type" value="Genomic_DNA"/>
</dbReference>